<dbReference type="Gene3D" id="2.30.42.10">
    <property type="match status" value="1"/>
</dbReference>
<dbReference type="InterPro" id="IPR034122">
    <property type="entry name" value="Retropepsin-like_bacterial"/>
</dbReference>
<keyword evidence="2" id="KW-0472">Membrane</keyword>
<feature type="domain" description="Peptidase A2" evidence="3">
    <location>
        <begin position="88"/>
        <end position="124"/>
    </location>
</feature>
<keyword evidence="2" id="KW-1133">Transmembrane helix</keyword>
<dbReference type="SUPFAM" id="SSF50156">
    <property type="entry name" value="PDZ domain-like"/>
    <property type="match status" value="1"/>
</dbReference>
<dbReference type="InterPro" id="IPR021109">
    <property type="entry name" value="Peptidase_aspartic_dom_sf"/>
</dbReference>
<evidence type="ECO:0000259" key="3">
    <source>
        <dbReference type="PROSITE" id="PS50175"/>
    </source>
</evidence>
<evidence type="ECO:0000313" key="5">
    <source>
        <dbReference type="Proteomes" id="UP000006251"/>
    </source>
</evidence>
<name>K6Y4S5_9ALTE</name>
<dbReference type="Pfam" id="PF13650">
    <property type="entry name" value="Asp_protease_2"/>
    <property type="match status" value="1"/>
</dbReference>
<accession>K6Y4S5</accession>
<dbReference type="Pfam" id="PF17820">
    <property type="entry name" value="PDZ_6"/>
    <property type="match status" value="1"/>
</dbReference>
<keyword evidence="2" id="KW-0812">Transmembrane</keyword>
<evidence type="ECO:0000313" key="4">
    <source>
        <dbReference type="EMBL" id="GAC27779.1"/>
    </source>
</evidence>
<feature type="transmembrane region" description="Helical" evidence="2">
    <location>
        <begin position="21"/>
        <end position="38"/>
    </location>
</feature>
<dbReference type="AlphaFoldDB" id="K6Y4S5"/>
<evidence type="ECO:0000256" key="2">
    <source>
        <dbReference type="SAM" id="Phobius"/>
    </source>
</evidence>
<dbReference type="SUPFAM" id="SSF50630">
    <property type="entry name" value="Acid proteases"/>
    <property type="match status" value="1"/>
</dbReference>
<dbReference type="InterPro" id="IPR001478">
    <property type="entry name" value="PDZ"/>
</dbReference>
<dbReference type="InterPro" id="IPR001995">
    <property type="entry name" value="Peptidase_A2_cat"/>
</dbReference>
<gene>
    <name evidence="4" type="ORF">GPAL_0899</name>
</gene>
<proteinExistence type="predicted"/>
<dbReference type="SMART" id="SM00228">
    <property type="entry name" value="PDZ"/>
    <property type="match status" value="1"/>
</dbReference>
<keyword evidence="1" id="KW-0378">Hydrolase</keyword>
<dbReference type="PROSITE" id="PS50175">
    <property type="entry name" value="ASP_PROT_RETROV"/>
    <property type="match status" value="1"/>
</dbReference>
<dbReference type="EMBL" id="BAEQ01000016">
    <property type="protein sequence ID" value="GAC27779.1"/>
    <property type="molecule type" value="Genomic_DNA"/>
</dbReference>
<dbReference type="InterPro" id="IPR041489">
    <property type="entry name" value="PDZ_6"/>
</dbReference>
<dbReference type="GO" id="GO:0006508">
    <property type="term" value="P:proteolysis"/>
    <property type="evidence" value="ECO:0007669"/>
    <property type="project" value="InterPro"/>
</dbReference>
<dbReference type="STRING" id="1121922.GCA_000428905_01424"/>
<organism evidence="4 5">
    <name type="scientific">Brumicola pallidula DSM 14239 = ACAM 615</name>
    <dbReference type="NCBI Taxonomy" id="1121922"/>
    <lineage>
        <taxon>Bacteria</taxon>
        <taxon>Pseudomonadati</taxon>
        <taxon>Pseudomonadota</taxon>
        <taxon>Gammaproteobacteria</taxon>
        <taxon>Alteromonadales</taxon>
        <taxon>Alteromonadaceae</taxon>
        <taxon>Brumicola</taxon>
    </lineage>
</organism>
<evidence type="ECO:0000256" key="1">
    <source>
        <dbReference type="ARBA" id="ARBA00022801"/>
    </source>
</evidence>
<reference evidence="5" key="1">
    <citation type="journal article" date="2014" name="Environ. Microbiol.">
        <title>Comparative genomics of the marine bacterial genus Glaciecola reveals the high degree of genomic diversity and genomic characteristic for cold adaptation.</title>
        <authorList>
            <person name="Qin Q.L."/>
            <person name="Xie B.B."/>
            <person name="Yu Y."/>
            <person name="Shu Y.L."/>
            <person name="Rong J.C."/>
            <person name="Zhang Y.J."/>
            <person name="Zhao D.L."/>
            <person name="Chen X.L."/>
            <person name="Zhang X.Y."/>
            <person name="Chen B."/>
            <person name="Zhou B.C."/>
            <person name="Zhang Y.Z."/>
        </authorList>
    </citation>
    <scope>NUCLEOTIDE SEQUENCE [LARGE SCALE GENOMIC DNA]</scope>
    <source>
        <strain evidence="5">ACAM 615</strain>
    </source>
</reference>
<sequence>MKNTHITHRQYTNEIRSEWHYITILQAFMLCVTLLLSGCQLTNMVQFSYANATATHSWVDDARTTTVGFELIDDHIILPVSVNGREPLRFVLDSGAAATVILESTHSKKLPLEMAGKVEVSGVGTGPNPVAYIINDTNLALGNVRLDGLSVIYLPITSVPFFNDFDEVYFDGVIGAQFFERFVVEIDYDRQLLSFSEPESDKGSIFKRDSGWQEVPIEVHSSLPFLTTQIAIEDGQSLEIKLLIDTGYRGPISLTPDTHEGIEEPSQFYTTTSQGMSGSVQSKVGLSHSINLGSSILTAVPVSFFISGGHTDYGSNGLLGNEVLSRFNLIFDYPNERMFIKPNQSFPVPLYLDRSGMLIRPHRIGAVVKSVAKDSAAYAIGLKTNDLITSIDGTRVTHLNITELKRLLSSEREAVSVCWMLTDQQTCGELTLSSRLRQDEL</sequence>
<comment type="caution">
    <text evidence="4">The sequence shown here is derived from an EMBL/GenBank/DDBJ whole genome shotgun (WGS) entry which is preliminary data.</text>
</comment>
<dbReference type="InterPro" id="IPR036034">
    <property type="entry name" value="PDZ_sf"/>
</dbReference>
<dbReference type="Proteomes" id="UP000006251">
    <property type="component" value="Unassembled WGS sequence"/>
</dbReference>
<dbReference type="GO" id="GO:0004190">
    <property type="term" value="F:aspartic-type endopeptidase activity"/>
    <property type="evidence" value="ECO:0007669"/>
    <property type="project" value="InterPro"/>
</dbReference>
<dbReference type="Gene3D" id="2.40.70.10">
    <property type="entry name" value="Acid Proteases"/>
    <property type="match status" value="2"/>
</dbReference>
<protein>
    <recommendedName>
        <fullName evidence="3">Peptidase A2 domain-containing protein</fullName>
    </recommendedName>
</protein>
<keyword evidence="5" id="KW-1185">Reference proteome</keyword>
<dbReference type="CDD" id="cd05483">
    <property type="entry name" value="retropepsin_like_bacteria"/>
    <property type="match status" value="1"/>
</dbReference>